<dbReference type="InterPro" id="IPR036388">
    <property type="entry name" value="WH-like_DNA-bd_sf"/>
</dbReference>
<evidence type="ECO:0000259" key="5">
    <source>
        <dbReference type="PROSITE" id="PS50931"/>
    </source>
</evidence>
<comment type="caution">
    <text evidence="6">The sequence shown here is derived from an EMBL/GenBank/DDBJ whole genome shotgun (WGS) entry which is preliminary data.</text>
</comment>
<dbReference type="InterPro" id="IPR036390">
    <property type="entry name" value="WH_DNA-bd_sf"/>
</dbReference>
<dbReference type="SUPFAM" id="SSF53850">
    <property type="entry name" value="Periplasmic binding protein-like II"/>
    <property type="match status" value="1"/>
</dbReference>
<comment type="similarity">
    <text evidence="1">Belongs to the LysR transcriptional regulatory family.</text>
</comment>
<dbReference type="SUPFAM" id="SSF46785">
    <property type="entry name" value="Winged helix' DNA-binding domain"/>
    <property type="match status" value="1"/>
</dbReference>
<dbReference type="InterPro" id="IPR000847">
    <property type="entry name" value="LysR_HTH_N"/>
</dbReference>
<evidence type="ECO:0000256" key="1">
    <source>
        <dbReference type="ARBA" id="ARBA00009437"/>
    </source>
</evidence>
<dbReference type="Pfam" id="PF00126">
    <property type="entry name" value="HTH_1"/>
    <property type="match status" value="1"/>
</dbReference>
<organism evidence="6 7">
    <name type="scientific">Actinacidiphila epipremni</name>
    <dbReference type="NCBI Taxonomy" id="2053013"/>
    <lineage>
        <taxon>Bacteria</taxon>
        <taxon>Bacillati</taxon>
        <taxon>Actinomycetota</taxon>
        <taxon>Actinomycetes</taxon>
        <taxon>Kitasatosporales</taxon>
        <taxon>Streptomycetaceae</taxon>
        <taxon>Actinacidiphila</taxon>
    </lineage>
</organism>
<name>A0ABX0ZK55_9ACTN</name>
<dbReference type="EMBL" id="JAATEJ010000003">
    <property type="protein sequence ID" value="NJP42852.1"/>
    <property type="molecule type" value="Genomic_DNA"/>
</dbReference>
<keyword evidence="2" id="KW-0805">Transcription regulation</keyword>
<protein>
    <submittedName>
        <fullName evidence="6">LysR family transcriptional regulator</fullName>
    </submittedName>
</protein>
<evidence type="ECO:0000256" key="3">
    <source>
        <dbReference type="ARBA" id="ARBA00023125"/>
    </source>
</evidence>
<evidence type="ECO:0000256" key="2">
    <source>
        <dbReference type="ARBA" id="ARBA00023015"/>
    </source>
</evidence>
<keyword evidence="3" id="KW-0238">DNA-binding</keyword>
<dbReference type="RefSeq" id="WP_167981729.1">
    <property type="nucleotide sequence ID" value="NZ_JAATEJ010000003.1"/>
</dbReference>
<feature type="domain" description="HTH lysR-type" evidence="5">
    <location>
        <begin position="1"/>
        <end position="58"/>
    </location>
</feature>
<sequence length="301" mass="31772">MELRQLRTFEAVVRGGSVTDAANVLGMAPSSVSQAVRTLERDLGVRLFERDPRGMRATAAGRELLVWARRLLGEVEEARREVRAVDAAARELMTVRLGALESIAAELVPPILARLAERRPGLRVEVRAVASRDALLAAVRGGELDAALLLDTGDALGDLGFAVPPGAPLDFLDLDPVPLRLVAAPGHPRAAARDLRPRDLDGERLLVNAASSCSFALAAARLFGPAVERVQAGSVAVMRAWARQGVGLALLPAFAVTADLDAGTLVGLDLTQAPTLHLRLTWPPSAAAHPATRALLYATSA</sequence>
<dbReference type="PANTHER" id="PTHR30126:SF39">
    <property type="entry name" value="HTH-TYPE TRANSCRIPTIONAL REGULATOR CYSL"/>
    <property type="match status" value="1"/>
</dbReference>
<dbReference type="Pfam" id="PF03466">
    <property type="entry name" value="LysR_substrate"/>
    <property type="match status" value="1"/>
</dbReference>
<gene>
    <name evidence="6" type="ORF">HCN08_05415</name>
</gene>
<keyword evidence="7" id="KW-1185">Reference proteome</keyword>
<dbReference type="PROSITE" id="PS50931">
    <property type="entry name" value="HTH_LYSR"/>
    <property type="match status" value="1"/>
</dbReference>
<dbReference type="CDD" id="cd05466">
    <property type="entry name" value="PBP2_LTTR_substrate"/>
    <property type="match status" value="1"/>
</dbReference>
<reference evidence="6 7" key="1">
    <citation type="submission" date="2020-03" db="EMBL/GenBank/DDBJ databases">
        <title>WGS of actinomycetes isolated from Thailand.</title>
        <authorList>
            <person name="Thawai C."/>
        </authorList>
    </citation>
    <scope>NUCLEOTIDE SEQUENCE [LARGE SCALE GENOMIC DNA]</scope>
    <source>
        <strain evidence="6 7">PRB2-1</strain>
    </source>
</reference>
<dbReference type="PANTHER" id="PTHR30126">
    <property type="entry name" value="HTH-TYPE TRANSCRIPTIONAL REGULATOR"/>
    <property type="match status" value="1"/>
</dbReference>
<accession>A0ABX0ZK55</accession>
<evidence type="ECO:0000313" key="6">
    <source>
        <dbReference type="EMBL" id="NJP42852.1"/>
    </source>
</evidence>
<evidence type="ECO:0000256" key="4">
    <source>
        <dbReference type="ARBA" id="ARBA00023163"/>
    </source>
</evidence>
<proteinExistence type="inferred from homology"/>
<evidence type="ECO:0000313" key="7">
    <source>
        <dbReference type="Proteomes" id="UP000734511"/>
    </source>
</evidence>
<dbReference type="Proteomes" id="UP000734511">
    <property type="component" value="Unassembled WGS sequence"/>
</dbReference>
<dbReference type="Gene3D" id="3.40.190.10">
    <property type="entry name" value="Periplasmic binding protein-like II"/>
    <property type="match status" value="2"/>
</dbReference>
<dbReference type="Gene3D" id="1.10.10.10">
    <property type="entry name" value="Winged helix-like DNA-binding domain superfamily/Winged helix DNA-binding domain"/>
    <property type="match status" value="1"/>
</dbReference>
<keyword evidence="4" id="KW-0804">Transcription</keyword>
<dbReference type="InterPro" id="IPR005119">
    <property type="entry name" value="LysR_subst-bd"/>
</dbReference>